<dbReference type="AlphaFoldDB" id="A0A0G3BQI2"/>
<protein>
    <recommendedName>
        <fullName evidence="5">DUF4148 domain-containing protein</fullName>
    </recommendedName>
</protein>
<gene>
    <name evidence="3" type="ORF">AAW51_2940</name>
</gene>
<reference evidence="3 4" key="1">
    <citation type="submission" date="2015-05" db="EMBL/GenBank/DDBJ databases">
        <authorList>
            <person name="Tang B."/>
            <person name="Yu Y."/>
        </authorList>
    </citation>
    <scope>NUCLEOTIDE SEQUENCE [LARGE SCALE GENOMIC DNA]</scope>
    <source>
        <strain evidence="3 4">DSM 7029</strain>
    </source>
</reference>
<evidence type="ECO:0000256" key="1">
    <source>
        <dbReference type="SAM" id="MobiDB-lite"/>
    </source>
</evidence>
<dbReference type="EMBL" id="CP011371">
    <property type="protein sequence ID" value="AKJ29631.1"/>
    <property type="molecule type" value="Genomic_DNA"/>
</dbReference>
<evidence type="ECO:0000313" key="4">
    <source>
        <dbReference type="Proteomes" id="UP000035352"/>
    </source>
</evidence>
<sequence>MNVQKNLIVAVIATFAAAGAFAQEATPEDDNFHAQYASLKTRAQVKAELLQARADQPLVVHSGEASMSPMTARSAVTRSRDDVKRETISALRSDRAEAPINIGG</sequence>
<accession>A0A0G3BQI2</accession>
<evidence type="ECO:0000256" key="2">
    <source>
        <dbReference type="SAM" id="SignalP"/>
    </source>
</evidence>
<evidence type="ECO:0000313" key="3">
    <source>
        <dbReference type="EMBL" id="AKJ29631.1"/>
    </source>
</evidence>
<dbReference type="InterPro" id="IPR025421">
    <property type="entry name" value="DUF4148"/>
</dbReference>
<feature type="chain" id="PRO_5002551972" description="DUF4148 domain-containing protein" evidence="2">
    <location>
        <begin position="23"/>
        <end position="104"/>
    </location>
</feature>
<evidence type="ECO:0008006" key="5">
    <source>
        <dbReference type="Google" id="ProtNLM"/>
    </source>
</evidence>
<dbReference type="PATRIC" id="fig|413882.6.peg.3069"/>
<keyword evidence="2" id="KW-0732">Signal</keyword>
<feature type="region of interest" description="Disordered" evidence="1">
    <location>
        <begin position="62"/>
        <end position="84"/>
    </location>
</feature>
<feature type="signal peptide" evidence="2">
    <location>
        <begin position="1"/>
        <end position="22"/>
    </location>
</feature>
<dbReference type="Proteomes" id="UP000035352">
    <property type="component" value="Chromosome"/>
</dbReference>
<proteinExistence type="predicted"/>
<organism evidence="3 4">
    <name type="scientific">Caldimonas brevitalea</name>
    <dbReference type="NCBI Taxonomy" id="413882"/>
    <lineage>
        <taxon>Bacteria</taxon>
        <taxon>Pseudomonadati</taxon>
        <taxon>Pseudomonadota</taxon>
        <taxon>Betaproteobacteria</taxon>
        <taxon>Burkholderiales</taxon>
        <taxon>Sphaerotilaceae</taxon>
        <taxon>Caldimonas</taxon>
    </lineage>
</organism>
<keyword evidence="4" id="KW-1185">Reference proteome</keyword>
<dbReference type="KEGG" id="pbh:AAW51_2940"/>
<dbReference type="Pfam" id="PF13663">
    <property type="entry name" value="DUF4148"/>
    <property type="match status" value="1"/>
</dbReference>
<feature type="compositionally biased region" description="Polar residues" evidence="1">
    <location>
        <begin position="68"/>
        <end position="77"/>
    </location>
</feature>
<name>A0A0G3BQI2_9BURK</name>